<gene>
    <name evidence="1" type="ORF">ACFPET_12595</name>
</gene>
<protein>
    <submittedName>
        <fullName evidence="1">Uncharacterized protein</fullName>
    </submittedName>
</protein>
<dbReference type="Proteomes" id="UP001595823">
    <property type="component" value="Unassembled WGS sequence"/>
</dbReference>
<dbReference type="EMBL" id="JBHSDK010000015">
    <property type="protein sequence ID" value="MFC4336044.1"/>
    <property type="molecule type" value="Genomic_DNA"/>
</dbReference>
<reference evidence="2" key="1">
    <citation type="journal article" date="2019" name="Int. J. Syst. Evol. Microbiol.">
        <title>The Global Catalogue of Microorganisms (GCM) 10K type strain sequencing project: providing services to taxonomists for standard genome sequencing and annotation.</title>
        <authorList>
            <consortium name="The Broad Institute Genomics Platform"/>
            <consortium name="The Broad Institute Genome Sequencing Center for Infectious Disease"/>
            <person name="Wu L."/>
            <person name="Ma J."/>
        </authorList>
    </citation>
    <scope>NUCLEOTIDE SEQUENCE [LARGE SCALE GENOMIC DNA]</scope>
    <source>
        <strain evidence="2">IBRC-M 10908</strain>
    </source>
</reference>
<dbReference type="RefSeq" id="WP_380621485.1">
    <property type="nucleotide sequence ID" value="NZ_JBHSDK010000015.1"/>
</dbReference>
<sequence>MTQKNPNSIDVPLHSVDGFTVPAYLPAKIAMATTDGYPSVWGRVPRDLKIIAVASQHGDEKTGKARYLWRRSVFAEINTAKGALHPTGRRGPEAALVWRPPVRWSPAHWCLLPAMYTPKGIHIVAPGTTAANGLIVAPEFPAWTQLIAQPVVRALDAPLSKVHYQPLLDRM</sequence>
<keyword evidence="2" id="KW-1185">Reference proteome</keyword>
<proteinExistence type="predicted"/>
<name>A0ABV8TZ17_9ACTN</name>
<organism evidence="1 2">
    <name type="scientific">Salininema proteolyticum</name>
    <dbReference type="NCBI Taxonomy" id="1607685"/>
    <lineage>
        <taxon>Bacteria</taxon>
        <taxon>Bacillati</taxon>
        <taxon>Actinomycetota</taxon>
        <taxon>Actinomycetes</taxon>
        <taxon>Glycomycetales</taxon>
        <taxon>Glycomycetaceae</taxon>
        <taxon>Salininema</taxon>
    </lineage>
</organism>
<evidence type="ECO:0000313" key="1">
    <source>
        <dbReference type="EMBL" id="MFC4336044.1"/>
    </source>
</evidence>
<accession>A0ABV8TZ17</accession>
<evidence type="ECO:0000313" key="2">
    <source>
        <dbReference type="Proteomes" id="UP001595823"/>
    </source>
</evidence>
<comment type="caution">
    <text evidence="1">The sequence shown here is derived from an EMBL/GenBank/DDBJ whole genome shotgun (WGS) entry which is preliminary data.</text>
</comment>